<dbReference type="SUPFAM" id="SSF57667">
    <property type="entry name" value="beta-beta-alpha zinc fingers"/>
    <property type="match status" value="1"/>
</dbReference>
<proteinExistence type="predicted"/>
<dbReference type="SMART" id="SM00355">
    <property type="entry name" value="ZnF_C2H2"/>
    <property type="match status" value="2"/>
</dbReference>
<dbReference type="Proteomes" id="UP000036681">
    <property type="component" value="Unplaced"/>
</dbReference>
<dbReference type="PROSITE" id="PS00028">
    <property type="entry name" value="ZINC_FINGER_C2H2_1"/>
    <property type="match status" value="1"/>
</dbReference>
<organism evidence="4 5">
    <name type="scientific">Ascaris lumbricoides</name>
    <name type="common">Giant roundworm</name>
    <dbReference type="NCBI Taxonomy" id="6252"/>
    <lineage>
        <taxon>Eukaryota</taxon>
        <taxon>Metazoa</taxon>
        <taxon>Ecdysozoa</taxon>
        <taxon>Nematoda</taxon>
        <taxon>Chromadorea</taxon>
        <taxon>Rhabditida</taxon>
        <taxon>Spirurina</taxon>
        <taxon>Ascaridomorpha</taxon>
        <taxon>Ascaridoidea</taxon>
        <taxon>Ascarididae</taxon>
        <taxon>Ascaris</taxon>
    </lineage>
</organism>
<evidence type="ECO:0000256" key="2">
    <source>
        <dbReference type="SAM" id="MobiDB-lite"/>
    </source>
</evidence>
<evidence type="ECO:0000313" key="5">
    <source>
        <dbReference type="WBParaSite" id="ALUE_0000966201-mRNA-1"/>
    </source>
</evidence>
<dbReference type="PROSITE" id="PS50157">
    <property type="entry name" value="ZINC_FINGER_C2H2_2"/>
    <property type="match status" value="2"/>
</dbReference>
<sequence>MKSLDEICARLHQKKLNQAKANTSKSESAVTTISSSSSTQCDHHIDPQNATKVIHNNNSSNNIRRDHEDTPNTVIYFKEYDPSNNRFKSPVKYSPISADILQSPLRLISPIDPAIGDDEQTSTNAAIVTQSNDNEKGHRGRPRTVSSPETMDVIFPKGLRTTSKTVNDDAEAEMSNFMHCSKMQGSLADISTTHNANEQLLSKDSSSTAHCGRPFCKLKKRMHYHCNFCEQGFGNLERLLPHLQKHYTNKSMPPIVKKLFTFPAISILNALTDSALIKKTTKTAYCSSTQHFNNDQTAREESTSGGLMMDRSATIDTPPSKRFKFVDCTQEAMEAVARRDELNTREWTTTSSTNKHSDRNIDESQFRCEKCGYRAIERTKLLLHTKLHQKNDTLTTNGFRKISTLINGKCPILDECQQMLPHHHCLSCDYTAVTDAQIANHQHQ</sequence>
<evidence type="ECO:0000259" key="3">
    <source>
        <dbReference type="PROSITE" id="PS50157"/>
    </source>
</evidence>
<keyword evidence="4" id="KW-1185">Reference proteome</keyword>
<accession>A0A0M3I0J6</accession>
<feature type="domain" description="C2H2-type" evidence="3">
    <location>
        <begin position="224"/>
        <end position="251"/>
    </location>
</feature>
<keyword evidence="1" id="KW-0863">Zinc-finger</keyword>
<keyword evidence="1" id="KW-0862">Zinc</keyword>
<evidence type="ECO:0000313" key="4">
    <source>
        <dbReference type="Proteomes" id="UP000036681"/>
    </source>
</evidence>
<dbReference type="InterPro" id="IPR013087">
    <property type="entry name" value="Znf_C2H2_type"/>
</dbReference>
<name>A0A0M3I0J6_ASCLU</name>
<protein>
    <submittedName>
        <fullName evidence="5">C2H2-type domain-containing protein</fullName>
    </submittedName>
</protein>
<dbReference type="AlphaFoldDB" id="A0A0M3I0J6"/>
<feature type="region of interest" description="Disordered" evidence="2">
    <location>
        <begin position="129"/>
        <end position="148"/>
    </location>
</feature>
<dbReference type="WBParaSite" id="ALUE_0000966201-mRNA-1">
    <property type="protein sequence ID" value="ALUE_0000966201-mRNA-1"/>
    <property type="gene ID" value="ALUE_0000966201"/>
</dbReference>
<reference evidence="5" key="1">
    <citation type="submission" date="2017-02" db="UniProtKB">
        <authorList>
            <consortium name="WormBaseParasite"/>
        </authorList>
    </citation>
    <scope>IDENTIFICATION</scope>
</reference>
<evidence type="ECO:0000256" key="1">
    <source>
        <dbReference type="PROSITE-ProRule" id="PRU00042"/>
    </source>
</evidence>
<dbReference type="GO" id="GO:0008270">
    <property type="term" value="F:zinc ion binding"/>
    <property type="evidence" value="ECO:0007669"/>
    <property type="project" value="UniProtKB-KW"/>
</dbReference>
<keyword evidence="1" id="KW-0479">Metal-binding</keyword>
<feature type="domain" description="C2H2-type" evidence="3">
    <location>
        <begin position="366"/>
        <end position="393"/>
    </location>
</feature>
<feature type="region of interest" description="Disordered" evidence="2">
    <location>
        <begin position="17"/>
        <end position="43"/>
    </location>
</feature>
<feature type="compositionally biased region" description="Low complexity" evidence="2">
    <location>
        <begin position="24"/>
        <end position="39"/>
    </location>
</feature>
<dbReference type="InterPro" id="IPR036236">
    <property type="entry name" value="Znf_C2H2_sf"/>
</dbReference>